<dbReference type="EMBL" id="JBHTCO010000004">
    <property type="protein sequence ID" value="MFC7392468.1"/>
    <property type="molecule type" value="Genomic_DNA"/>
</dbReference>
<evidence type="ECO:0000256" key="1">
    <source>
        <dbReference type="PIRNR" id="PIRNR018571"/>
    </source>
</evidence>
<keyword evidence="1" id="KW-0378">Hydrolase</keyword>
<dbReference type="EC" id="3.4.23.-" evidence="1"/>
<evidence type="ECO:0000313" key="3">
    <source>
        <dbReference type="EMBL" id="MFC7392468.1"/>
    </source>
</evidence>
<dbReference type="Pfam" id="PF03419">
    <property type="entry name" value="Peptidase_U4"/>
    <property type="match status" value="1"/>
</dbReference>
<dbReference type="NCBIfam" id="TIGR02854">
    <property type="entry name" value="spore_II_GA"/>
    <property type="match status" value="1"/>
</dbReference>
<proteinExistence type="inferred from homology"/>
<keyword evidence="1" id="KW-0645">Protease</keyword>
<keyword evidence="1" id="KW-0064">Aspartyl protease</keyword>
<keyword evidence="4" id="KW-1185">Reference proteome</keyword>
<comment type="subunit">
    <text evidence="1">Self-associates. Interacts with SigE. Interacts with SpoIIR.</text>
</comment>
<organism evidence="3 4">
    <name type="scientific">Scopulibacillus cellulosilyticus</name>
    <dbReference type="NCBI Taxonomy" id="2665665"/>
    <lineage>
        <taxon>Bacteria</taxon>
        <taxon>Bacillati</taxon>
        <taxon>Bacillota</taxon>
        <taxon>Bacilli</taxon>
        <taxon>Bacillales</taxon>
        <taxon>Sporolactobacillaceae</taxon>
        <taxon>Scopulibacillus</taxon>
    </lineage>
</organism>
<dbReference type="RefSeq" id="WP_380964608.1">
    <property type="nucleotide sequence ID" value="NZ_JBHTCO010000004.1"/>
</dbReference>
<feature type="transmembrane region" description="Helical" evidence="2">
    <location>
        <begin position="90"/>
        <end position="109"/>
    </location>
</feature>
<comment type="caution">
    <text evidence="3">The sequence shown here is derived from an EMBL/GenBank/DDBJ whole genome shotgun (WGS) entry which is preliminary data.</text>
</comment>
<comment type="function">
    <text evidence="1">Probable aspartic protease that is responsible for the proteolytic cleavage of the RNA polymerase sigma E factor (SigE/spoIIGB) to yield the active peptide in the mother cell during sporulation. Responds to a signal from the forespore that is triggered by the extracellular signal protein SpoIIR.</text>
</comment>
<keyword evidence="2" id="KW-1133">Transmembrane helix</keyword>
<comment type="similarity">
    <text evidence="1">Belongs to the peptidase U4 family.</text>
</comment>
<keyword evidence="2" id="KW-0812">Transmembrane</keyword>
<protein>
    <recommendedName>
        <fullName evidence="1">Sporulation sigma-E factor-processing peptidase</fullName>
        <ecNumber evidence="1">3.4.23.-</ecNumber>
    </recommendedName>
    <alternativeName>
        <fullName evidence="1">Membrane-associated aspartic protease</fullName>
    </alternativeName>
    <alternativeName>
        <fullName evidence="1">Stage II sporulation protein GA</fullName>
    </alternativeName>
</protein>
<accession>A0ABW2PYK1</accession>
<sequence length="306" mass="34813">MTIYLDAVWLLNLFIDFMLFKMTSIILKRPVHPLRLGLGTLVASSIVCLLFTPLSPFFYNPLGKFLFSLMIVFIVFGYRKFFLFVQSFLTFYFSAFMIGGGLFAAHYFFESSQSYAPQNLFSTLSYGDPISWTFVIIGFPILWYFSKKRLDHLVIRKWQSSEQVKTEIILFGKTITVTGLIDSGNKLYDPLTRTPVMFLSYSGAQGVLPKCLFEGWHHQYAALHPDINEELASRISMVPYRTVSGGQQLITTVRPDNVYIYHDGKTIQSPKAVIALTSDRLSSEGDFDCILHPDMMLKGKTIESAS</sequence>
<feature type="transmembrane region" description="Helical" evidence="2">
    <location>
        <begin position="34"/>
        <end position="52"/>
    </location>
</feature>
<feature type="transmembrane region" description="Helical" evidence="2">
    <location>
        <begin position="129"/>
        <end position="146"/>
    </location>
</feature>
<comment type="subcellular location">
    <subcellularLocation>
        <location evidence="1">Cell membrane</location>
    </subcellularLocation>
</comment>
<dbReference type="InterPro" id="IPR005081">
    <property type="entry name" value="SpoIIGA"/>
</dbReference>
<evidence type="ECO:0000313" key="4">
    <source>
        <dbReference type="Proteomes" id="UP001596505"/>
    </source>
</evidence>
<gene>
    <name evidence="3" type="primary">spoIIGA</name>
    <name evidence="3" type="ORF">ACFQRG_05675</name>
</gene>
<keyword evidence="1" id="KW-0749">Sporulation</keyword>
<keyword evidence="1" id="KW-1003">Cell membrane</keyword>
<evidence type="ECO:0000256" key="2">
    <source>
        <dbReference type="SAM" id="Phobius"/>
    </source>
</evidence>
<reference evidence="4" key="1">
    <citation type="journal article" date="2019" name="Int. J. Syst. Evol. Microbiol.">
        <title>The Global Catalogue of Microorganisms (GCM) 10K type strain sequencing project: providing services to taxonomists for standard genome sequencing and annotation.</title>
        <authorList>
            <consortium name="The Broad Institute Genomics Platform"/>
            <consortium name="The Broad Institute Genome Sequencing Center for Infectious Disease"/>
            <person name="Wu L."/>
            <person name="Ma J."/>
        </authorList>
    </citation>
    <scope>NUCLEOTIDE SEQUENCE [LARGE SCALE GENOMIC DNA]</scope>
    <source>
        <strain evidence="4">CGMCC 1.16305</strain>
    </source>
</reference>
<dbReference type="PIRSF" id="PIRSF018571">
    <property type="entry name" value="SpoIIGA"/>
    <property type="match status" value="1"/>
</dbReference>
<keyword evidence="1 2" id="KW-0472">Membrane</keyword>
<name>A0ABW2PYK1_9BACL</name>
<dbReference type="Proteomes" id="UP001596505">
    <property type="component" value="Unassembled WGS sequence"/>
</dbReference>
<feature type="transmembrane region" description="Helical" evidence="2">
    <location>
        <begin position="58"/>
        <end position="78"/>
    </location>
</feature>
<feature type="transmembrane region" description="Helical" evidence="2">
    <location>
        <begin position="6"/>
        <end position="27"/>
    </location>
</feature>